<reference evidence="2" key="2">
    <citation type="submission" date="2019-02" db="EMBL/GenBank/DDBJ databases">
        <authorList>
            <person name="Chen S.-C."/>
            <person name="Chien H.-H."/>
            <person name="Lai M.-C."/>
        </authorList>
    </citation>
    <scope>NUCLEOTIDE SEQUENCE</scope>
    <source>
        <strain evidence="2">N2F9704</strain>
    </source>
</reference>
<dbReference type="CDD" id="cd00130">
    <property type="entry name" value="PAS"/>
    <property type="match status" value="1"/>
</dbReference>
<dbReference type="AlphaFoldDB" id="A0A8A3S4E8"/>
<reference evidence="2" key="1">
    <citation type="journal article" date="2001" name="Int. J. Syst. Evol. Microbiol.">
        <title>Methanofollis aquaemaris sp. nov., a methanogen isolated from an aquaculture fish pond.</title>
        <authorList>
            <person name="Lai M.C."/>
            <person name="Chen S.C."/>
        </authorList>
    </citation>
    <scope>NUCLEOTIDE SEQUENCE</scope>
    <source>
        <strain evidence="2">N2F9704</strain>
    </source>
</reference>
<evidence type="ECO:0000313" key="2">
    <source>
        <dbReference type="EMBL" id="QSZ66550.1"/>
    </source>
</evidence>
<sequence length="390" mass="44959">MRDPLVDETPELSRLYRTLNEVSELLGVRSSIVTLEGHECVSVGEMRICSDFHRKHTASGRACRTCMTGIGTYASSRNSFVFLCPHRLWRVAVPIVLRERHVATLLGPPFFRSEEEQKSGYFLAMAQRYGYPVREYTDALMEVPILPEEEVEQARKSYRVLARLLSYGLTLSHRSAVEARDRIKVEERLKRSEDILRTAFEHTGTAMAVVMDDGFLVHANTRFGEILGEDPRLLKGRRWTSFVDPDRQQVLDEFHRCRKEDLASAPDQYEVVLRRVDGKEVEVLLTVGKISERPLYLLSLLDISERRKMEVLRKEALDQIDRNFAQLASLNDRIRNPLSVIVGLAEIGDNEFSEQVIRHAREIDALVTDLDQCWLESGVVRRFLKKHYDE</sequence>
<evidence type="ECO:0000313" key="3">
    <source>
        <dbReference type="Proteomes" id="UP001042704"/>
    </source>
</evidence>
<dbReference type="InterPro" id="IPR000014">
    <property type="entry name" value="PAS"/>
</dbReference>
<dbReference type="Proteomes" id="UP001042704">
    <property type="component" value="Chromosome"/>
</dbReference>
<dbReference type="InterPro" id="IPR035965">
    <property type="entry name" value="PAS-like_dom_sf"/>
</dbReference>
<organism evidence="2 3">
    <name type="scientific">Methanofollis aquaemaris</name>
    <dbReference type="NCBI Taxonomy" id="126734"/>
    <lineage>
        <taxon>Archaea</taxon>
        <taxon>Methanobacteriati</taxon>
        <taxon>Methanobacteriota</taxon>
        <taxon>Stenosarchaea group</taxon>
        <taxon>Methanomicrobia</taxon>
        <taxon>Methanomicrobiales</taxon>
        <taxon>Methanomicrobiaceae</taxon>
        <taxon>Methanofollis</taxon>
    </lineage>
</organism>
<gene>
    <name evidence="2" type="ORF">RJ40_03055</name>
</gene>
<dbReference type="RefSeq" id="WP_265581898.1">
    <property type="nucleotide sequence ID" value="NZ_CP036172.1"/>
</dbReference>
<dbReference type="Gene3D" id="3.30.450.20">
    <property type="entry name" value="PAS domain"/>
    <property type="match status" value="1"/>
</dbReference>
<dbReference type="EMBL" id="CP036172">
    <property type="protein sequence ID" value="QSZ66550.1"/>
    <property type="molecule type" value="Genomic_DNA"/>
</dbReference>
<dbReference type="KEGG" id="maqe:RJ40_03055"/>
<dbReference type="NCBIfam" id="TIGR00229">
    <property type="entry name" value="sensory_box"/>
    <property type="match status" value="1"/>
</dbReference>
<dbReference type="Pfam" id="PF13426">
    <property type="entry name" value="PAS_9"/>
    <property type="match status" value="1"/>
</dbReference>
<dbReference type="Pfam" id="PF10114">
    <property type="entry name" value="PocR"/>
    <property type="match status" value="1"/>
</dbReference>
<name>A0A8A3S4E8_9EURY</name>
<accession>A0A8A3S4E8</accession>
<protein>
    <submittedName>
        <fullName evidence="2">PAS domain S-box protein</fullName>
    </submittedName>
</protein>
<evidence type="ECO:0000259" key="1">
    <source>
        <dbReference type="PROSITE" id="PS50112"/>
    </source>
</evidence>
<dbReference type="PROSITE" id="PS50112">
    <property type="entry name" value="PAS"/>
    <property type="match status" value="1"/>
</dbReference>
<dbReference type="SUPFAM" id="SSF55785">
    <property type="entry name" value="PYP-like sensor domain (PAS domain)"/>
    <property type="match status" value="1"/>
</dbReference>
<keyword evidence="3" id="KW-1185">Reference proteome</keyword>
<proteinExistence type="predicted"/>
<dbReference type="GeneID" id="76423310"/>
<feature type="domain" description="PAS" evidence="1">
    <location>
        <begin position="192"/>
        <end position="253"/>
    </location>
</feature>
<dbReference type="InterPro" id="IPR018771">
    <property type="entry name" value="PocR_dom"/>
</dbReference>
<dbReference type="SMART" id="SM00091">
    <property type="entry name" value="PAS"/>
    <property type="match status" value="1"/>
</dbReference>